<sequence>MTLHRLPPIALVPALLLPVLLGAASPALAARPLSADERLGLTCASAFALVAAGQARGEPGMAAYPPLAARGREYFVRLAAQLMDDAGLDQAGIRAAAESEAAPLRRAGVAGVMPSCLAALDRELPPPAR</sequence>
<proteinExistence type="predicted"/>
<comment type="caution">
    <text evidence="2">The sequence shown here is derived from an EMBL/GenBank/DDBJ whole genome shotgun (WGS) entry which is preliminary data.</text>
</comment>
<name>A0ABV7IL09_9SPHN</name>
<dbReference type="EMBL" id="JBHRTQ010000003">
    <property type="protein sequence ID" value="MFC3173285.1"/>
    <property type="molecule type" value="Genomic_DNA"/>
</dbReference>
<evidence type="ECO:0000256" key="1">
    <source>
        <dbReference type="SAM" id="SignalP"/>
    </source>
</evidence>
<evidence type="ECO:0000313" key="3">
    <source>
        <dbReference type="Proteomes" id="UP001595604"/>
    </source>
</evidence>
<gene>
    <name evidence="2" type="ORF">ACFOD9_03355</name>
</gene>
<accession>A0ABV7IL09</accession>
<evidence type="ECO:0000313" key="2">
    <source>
        <dbReference type="EMBL" id="MFC3173285.1"/>
    </source>
</evidence>
<feature type="chain" id="PRO_5045101540" evidence="1">
    <location>
        <begin position="30"/>
        <end position="129"/>
    </location>
</feature>
<feature type="signal peptide" evidence="1">
    <location>
        <begin position="1"/>
        <end position="29"/>
    </location>
</feature>
<dbReference type="RefSeq" id="WP_379508666.1">
    <property type="nucleotide sequence ID" value="NZ_JBHRTQ010000003.1"/>
</dbReference>
<keyword evidence="1" id="KW-0732">Signal</keyword>
<reference evidence="3" key="1">
    <citation type="journal article" date="2019" name="Int. J. Syst. Evol. Microbiol.">
        <title>The Global Catalogue of Microorganisms (GCM) 10K type strain sequencing project: providing services to taxonomists for standard genome sequencing and annotation.</title>
        <authorList>
            <consortium name="The Broad Institute Genomics Platform"/>
            <consortium name="The Broad Institute Genome Sequencing Center for Infectious Disease"/>
            <person name="Wu L."/>
            <person name="Ma J."/>
        </authorList>
    </citation>
    <scope>NUCLEOTIDE SEQUENCE [LARGE SCALE GENOMIC DNA]</scope>
    <source>
        <strain evidence="3">KCTC 42984</strain>
    </source>
</reference>
<dbReference type="Proteomes" id="UP001595604">
    <property type="component" value="Unassembled WGS sequence"/>
</dbReference>
<keyword evidence="3" id="KW-1185">Reference proteome</keyword>
<protein>
    <submittedName>
        <fullName evidence="2">Uncharacterized protein</fullName>
    </submittedName>
</protein>
<organism evidence="2 3">
    <name type="scientific">Novosphingobium bradum</name>
    <dbReference type="NCBI Taxonomy" id="1737444"/>
    <lineage>
        <taxon>Bacteria</taxon>
        <taxon>Pseudomonadati</taxon>
        <taxon>Pseudomonadota</taxon>
        <taxon>Alphaproteobacteria</taxon>
        <taxon>Sphingomonadales</taxon>
        <taxon>Sphingomonadaceae</taxon>
        <taxon>Novosphingobium</taxon>
    </lineage>
</organism>